<sequence>MSSVDMGMGGAGALARRRPSKTDGKGQGRVVPGFRLSLGITLFYAAIIICLPLATLILVGARLGPADYWAVVSSPRALASYRVTLGAAALATIFNTFYGFALAWVLVRYEFPGRRVLDAIVDLPFALPTAVAGVALTAIFANGWFGEPLGALGIKVAYTPIGIALAMAFTSLPFIVRTLQPVMEELDGEIEEAARTLGAGKVTIFFRVVLPILVPALLAGVSLAFARCLGEFGAVIFIAGNQPYSTEITALLAFIRIEEYDYPGAAAIATVMLGTAFVLLVVTNSLQAYARRHELAP</sequence>
<dbReference type="PROSITE" id="PS50928">
    <property type="entry name" value="ABC_TM1"/>
    <property type="match status" value="1"/>
</dbReference>
<evidence type="ECO:0000313" key="12">
    <source>
        <dbReference type="EMBL" id="MET4632683.1"/>
    </source>
</evidence>
<dbReference type="NCBIfam" id="TIGR00969">
    <property type="entry name" value="3a0106s02"/>
    <property type="match status" value="1"/>
</dbReference>
<evidence type="ECO:0000256" key="9">
    <source>
        <dbReference type="RuleBase" id="RU366001"/>
    </source>
</evidence>
<evidence type="ECO:0000256" key="4">
    <source>
        <dbReference type="ARBA" id="ARBA00022692"/>
    </source>
</evidence>
<evidence type="ECO:0000256" key="2">
    <source>
        <dbReference type="ARBA" id="ARBA00011779"/>
    </source>
</evidence>
<dbReference type="InterPro" id="IPR011865">
    <property type="entry name" value="CysT_permease"/>
</dbReference>
<feature type="domain" description="ABC transmembrane type-1" evidence="11">
    <location>
        <begin position="81"/>
        <end position="283"/>
    </location>
</feature>
<comment type="similarity">
    <text evidence="9">Belongs to the binding-protein-dependent transport system permease family. CysTW subfamily.</text>
</comment>
<evidence type="ECO:0000256" key="3">
    <source>
        <dbReference type="ARBA" id="ARBA00022448"/>
    </source>
</evidence>
<accession>A0ABV2QW00</accession>
<keyword evidence="5 9" id="KW-1133">Transmembrane helix</keyword>
<dbReference type="CDD" id="cd06261">
    <property type="entry name" value="TM_PBP2"/>
    <property type="match status" value="1"/>
</dbReference>
<evidence type="ECO:0000259" key="11">
    <source>
        <dbReference type="PROSITE" id="PS50928"/>
    </source>
</evidence>
<dbReference type="Gene3D" id="1.10.3720.10">
    <property type="entry name" value="MetI-like"/>
    <property type="match status" value="1"/>
</dbReference>
<evidence type="ECO:0000313" key="13">
    <source>
        <dbReference type="Proteomes" id="UP001549321"/>
    </source>
</evidence>
<comment type="subunit">
    <text evidence="2">The complex is composed of two ATP-binding proteins (CysA), two transmembrane proteins (CysT and CysW) and a solute-binding protein (CysP).</text>
</comment>
<dbReference type="PANTHER" id="PTHR30406">
    <property type="entry name" value="SULFATE TRANSPORT SYSTEM PERMEASE PROTEIN"/>
    <property type="match status" value="1"/>
</dbReference>
<dbReference type="InterPro" id="IPR005667">
    <property type="entry name" value="Sulph_transpt2"/>
</dbReference>
<comment type="caution">
    <text evidence="9">Lacks conserved residue(s) required for the propagation of feature annotation.</text>
</comment>
<evidence type="ECO:0000256" key="8">
    <source>
        <dbReference type="ARBA" id="ARBA00025323"/>
    </source>
</evidence>
<evidence type="ECO:0000256" key="7">
    <source>
        <dbReference type="ARBA" id="ARBA00023136"/>
    </source>
</evidence>
<comment type="caution">
    <text evidence="12">The sequence shown here is derived from an EMBL/GenBank/DDBJ whole genome shotgun (WGS) entry which is preliminary data.</text>
</comment>
<comment type="subcellular location">
    <subcellularLocation>
        <location evidence="1">Cell membrane</location>
        <topology evidence="1">Multi-pass membrane protein</topology>
    </subcellularLocation>
</comment>
<evidence type="ECO:0000256" key="10">
    <source>
        <dbReference type="SAM" id="MobiDB-lite"/>
    </source>
</evidence>
<comment type="function">
    <text evidence="9">Part of the ABC transporter complex (TC 3.A.1.6.1) involved in sulfate/thiosulfate import.</text>
</comment>
<dbReference type="SUPFAM" id="SSF161098">
    <property type="entry name" value="MetI-like"/>
    <property type="match status" value="1"/>
</dbReference>
<feature type="region of interest" description="Disordered" evidence="10">
    <location>
        <begin position="1"/>
        <end position="26"/>
    </location>
</feature>
<dbReference type="InterPro" id="IPR000515">
    <property type="entry name" value="MetI-like"/>
</dbReference>
<dbReference type="PANTHER" id="PTHR30406:SF10">
    <property type="entry name" value="SULFATE TRANSPORT SYSTEM PERMEASE PROTEIN CYST"/>
    <property type="match status" value="1"/>
</dbReference>
<comment type="function">
    <text evidence="8">Part of the ABC transporter complex CysAWTP (TC 3.A.1.6.1) involved in sulfate/thiosulfate import. Probably responsible for the translocation of the substrate across the membrane.</text>
</comment>
<evidence type="ECO:0000256" key="6">
    <source>
        <dbReference type="ARBA" id="ARBA00023032"/>
    </source>
</evidence>
<feature type="transmembrane region" description="Helical" evidence="9">
    <location>
        <begin position="42"/>
        <end position="63"/>
    </location>
</feature>
<feature type="transmembrane region" description="Helical" evidence="9">
    <location>
        <begin position="157"/>
        <end position="176"/>
    </location>
</feature>
<feature type="transmembrane region" description="Helical" evidence="9">
    <location>
        <begin position="119"/>
        <end position="145"/>
    </location>
</feature>
<keyword evidence="4 9" id="KW-0812">Transmembrane</keyword>
<protein>
    <recommendedName>
        <fullName evidence="9">Sulfate transport system permease protein CysT</fullName>
    </recommendedName>
</protein>
<reference evidence="12 13" key="1">
    <citation type="submission" date="2024-06" db="EMBL/GenBank/DDBJ databases">
        <title>Sorghum-associated microbial communities from plants grown in Nebraska, USA.</title>
        <authorList>
            <person name="Schachtman D."/>
        </authorList>
    </citation>
    <scope>NUCLEOTIDE SEQUENCE [LARGE SCALE GENOMIC DNA]</scope>
    <source>
        <strain evidence="12 13">3207</strain>
    </source>
</reference>
<evidence type="ECO:0000256" key="5">
    <source>
        <dbReference type="ARBA" id="ARBA00022989"/>
    </source>
</evidence>
<name>A0ABV2QW00_9HYPH</name>
<dbReference type="EMBL" id="JBEPSM010000001">
    <property type="protein sequence ID" value="MET4632683.1"/>
    <property type="molecule type" value="Genomic_DNA"/>
</dbReference>
<gene>
    <name evidence="12" type="ORF">ABIE08_000596</name>
</gene>
<feature type="transmembrane region" description="Helical" evidence="9">
    <location>
        <begin position="262"/>
        <end position="282"/>
    </location>
</feature>
<keyword evidence="3 9" id="KW-0813">Transport</keyword>
<organism evidence="12 13">
    <name type="scientific">Kaistia defluvii</name>
    <dbReference type="NCBI Taxonomy" id="410841"/>
    <lineage>
        <taxon>Bacteria</taxon>
        <taxon>Pseudomonadati</taxon>
        <taxon>Pseudomonadota</taxon>
        <taxon>Alphaproteobacteria</taxon>
        <taxon>Hyphomicrobiales</taxon>
        <taxon>Kaistiaceae</taxon>
        <taxon>Kaistia</taxon>
    </lineage>
</organism>
<keyword evidence="6 9" id="KW-0764">Sulfate transport</keyword>
<proteinExistence type="inferred from homology"/>
<dbReference type="InterPro" id="IPR035906">
    <property type="entry name" value="MetI-like_sf"/>
</dbReference>
<feature type="transmembrane region" description="Helical" evidence="9">
    <location>
        <begin position="83"/>
        <end position="107"/>
    </location>
</feature>
<evidence type="ECO:0000256" key="1">
    <source>
        <dbReference type="ARBA" id="ARBA00004651"/>
    </source>
</evidence>
<dbReference type="Proteomes" id="UP001549321">
    <property type="component" value="Unassembled WGS sequence"/>
</dbReference>
<dbReference type="NCBIfam" id="TIGR02139">
    <property type="entry name" value="permease_CysT"/>
    <property type="match status" value="1"/>
</dbReference>
<keyword evidence="7 9" id="KW-0472">Membrane</keyword>
<dbReference type="Pfam" id="PF00528">
    <property type="entry name" value="BPD_transp_1"/>
    <property type="match status" value="1"/>
</dbReference>
<keyword evidence="13" id="KW-1185">Reference proteome</keyword>
<feature type="transmembrane region" description="Helical" evidence="9">
    <location>
        <begin position="204"/>
        <end position="225"/>
    </location>
</feature>